<dbReference type="EMBL" id="CAJOBE010026076">
    <property type="protein sequence ID" value="CAF4271233.1"/>
    <property type="molecule type" value="Genomic_DNA"/>
</dbReference>
<gene>
    <name evidence="1" type="ORF">FNK824_LOCUS39500</name>
</gene>
<sequence>MDGIIELLTSITCWDHFVMKINDWVLLRKYCTILRGKGFLSKDIMANVTSINFYYLFSILGDYEKVIEYYTELLHNEEFIDDQLRIVLIILIGYNYFHLFEFDNALFHYDIALSSLDDNHILREQNNYEDAIIYQEQADLIDANDRQISEFDIETSLKYFQNQLDNQSGHSPLQRVNTLYSM</sequence>
<evidence type="ECO:0000313" key="1">
    <source>
        <dbReference type="EMBL" id="CAF4271233.1"/>
    </source>
</evidence>
<reference evidence="1" key="1">
    <citation type="submission" date="2021-02" db="EMBL/GenBank/DDBJ databases">
        <authorList>
            <person name="Nowell W R."/>
        </authorList>
    </citation>
    <scope>NUCLEOTIDE SEQUENCE</scope>
</reference>
<dbReference type="AlphaFoldDB" id="A0A820G362"/>
<comment type="caution">
    <text evidence="1">The sequence shown here is derived from an EMBL/GenBank/DDBJ whole genome shotgun (WGS) entry which is preliminary data.</text>
</comment>
<protein>
    <submittedName>
        <fullName evidence="1">Uncharacterized protein</fullName>
    </submittedName>
</protein>
<name>A0A820G362_9BILA</name>
<feature type="non-terminal residue" evidence="1">
    <location>
        <position position="1"/>
    </location>
</feature>
<organism evidence="1 2">
    <name type="scientific">Rotaria sordida</name>
    <dbReference type="NCBI Taxonomy" id="392033"/>
    <lineage>
        <taxon>Eukaryota</taxon>
        <taxon>Metazoa</taxon>
        <taxon>Spiralia</taxon>
        <taxon>Gnathifera</taxon>
        <taxon>Rotifera</taxon>
        <taxon>Eurotatoria</taxon>
        <taxon>Bdelloidea</taxon>
        <taxon>Philodinida</taxon>
        <taxon>Philodinidae</taxon>
        <taxon>Rotaria</taxon>
    </lineage>
</organism>
<dbReference type="Proteomes" id="UP000663874">
    <property type="component" value="Unassembled WGS sequence"/>
</dbReference>
<accession>A0A820G362</accession>
<dbReference type="SUPFAM" id="SSF48452">
    <property type="entry name" value="TPR-like"/>
    <property type="match status" value="1"/>
</dbReference>
<dbReference type="InterPro" id="IPR011990">
    <property type="entry name" value="TPR-like_helical_dom_sf"/>
</dbReference>
<dbReference type="Gene3D" id="1.25.40.10">
    <property type="entry name" value="Tetratricopeptide repeat domain"/>
    <property type="match status" value="1"/>
</dbReference>
<evidence type="ECO:0000313" key="2">
    <source>
        <dbReference type="Proteomes" id="UP000663874"/>
    </source>
</evidence>
<proteinExistence type="predicted"/>